<dbReference type="EMBL" id="AP026866">
    <property type="protein sequence ID" value="BDS07663.1"/>
    <property type="molecule type" value="Genomic_DNA"/>
</dbReference>
<dbReference type="Gene3D" id="1.25.40.10">
    <property type="entry name" value="Tetratricopeptide repeat domain"/>
    <property type="match status" value="1"/>
</dbReference>
<dbReference type="AlphaFoldDB" id="A0AAT9FNZ3"/>
<protein>
    <recommendedName>
        <fullName evidence="3">Tetratricopeptide repeat protein</fullName>
    </recommendedName>
</protein>
<dbReference type="KEGG" id="osu:NT6N_27030"/>
<keyword evidence="1" id="KW-0472">Membrane</keyword>
<keyword evidence="1" id="KW-0812">Transmembrane</keyword>
<evidence type="ECO:0008006" key="3">
    <source>
        <dbReference type="Google" id="ProtNLM"/>
    </source>
</evidence>
<feature type="transmembrane region" description="Helical" evidence="1">
    <location>
        <begin position="21"/>
        <end position="41"/>
    </location>
</feature>
<name>A0AAT9FNZ3_9BACT</name>
<evidence type="ECO:0000256" key="1">
    <source>
        <dbReference type="SAM" id="Phobius"/>
    </source>
</evidence>
<evidence type="ECO:0000313" key="2">
    <source>
        <dbReference type="EMBL" id="BDS07663.1"/>
    </source>
</evidence>
<organism evidence="2">
    <name type="scientific">Oceaniferula spumae</name>
    <dbReference type="NCBI Taxonomy" id="2979115"/>
    <lineage>
        <taxon>Bacteria</taxon>
        <taxon>Pseudomonadati</taxon>
        <taxon>Verrucomicrobiota</taxon>
        <taxon>Verrucomicrobiia</taxon>
        <taxon>Verrucomicrobiales</taxon>
        <taxon>Verrucomicrobiaceae</taxon>
        <taxon>Oceaniferula</taxon>
    </lineage>
</organism>
<accession>A0AAT9FNZ3</accession>
<dbReference type="SUPFAM" id="SSF48452">
    <property type="entry name" value="TPR-like"/>
    <property type="match status" value="1"/>
</dbReference>
<sequence length="563" mass="63607">MNNPYKNSRLRRLKRKSKLRYCIALLVGLPKFIVWLISLLIPRRATAKLMKWLSVLLMPFKRFVEFPRLWLSTRPWKLLLWALPLIATFAWVLSNTFLANNQTDDQKFGDYRKSLLSAAGTGDYEKAEFMSGKLFMSKAFGRDAQLLFAAMIAANENGNMPRRNVLLDRLTKELSYAPAHVWYARWLLSTGGGSNESFSQAIGHMNAAVKSSERPDDVRVQLASMYSQSGRQQKAIEILKEISDPDPPVLLMLSKTYLMVDDKDSAADVAVKLKNQLLLDDPEHKRFIPERIELYSILIDLPGAYDGVEESLGKLAESLERRVALNPKDEKLQGQLAMTNLVMANALLDKYDSNQRHKALRYLEKAMSNDQVAYAVSRVIHSLTELSASGSLSDVKIRAALADGEGVSVAHLLLGLSAWEKNLANEAKLHFDLAFSLEPASLMIAEYCALISAGSASAENAGAFRFSIQNEPIWNRSLRLLDLLQEIDESSMERNLHVRCLILADQQQWSTILDLLEPRLDSATEKYRPIFLRLLANAAYQAGNTKLAERYRNLLKEELEQQK</sequence>
<proteinExistence type="predicted"/>
<gene>
    <name evidence="2" type="ORF">NT6N_27030</name>
</gene>
<keyword evidence="1" id="KW-1133">Transmembrane helix</keyword>
<reference evidence="2" key="1">
    <citation type="submission" date="2024-07" db="EMBL/GenBank/DDBJ databases">
        <title>Complete genome sequence of Verrucomicrobiaceae bacterium NT6N.</title>
        <authorList>
            <person name="Huang C."/>
            <person name="Takami H."/>
            <person name="Hamasaki K."/>
        </authorList>
    </citation>
    <scope>NUCLEOTIDE SEQUENCE</scope>
    <source>
        <strain evidence="2">NT6N</strain>
    </source>
</reference>
<dbReference type="InterPro" id="IPR011990">
    <property type="entry name" value="TPR-like_helical_dom_sf"/>
</dbReference>